<feature type="compositionally biased region" description="Acidic residues" evidence="1">
    <location>
        <begin position="21"/>
        <end position="30"/>
    </location>
</feature>
<dbReference type="GeneID" id="79271693"/>
<dbReference type="AlphaFoldDB" id="A0ABD5X7F0"/>
<protein>
    <recommendedName>
        <fullName evidence="2">DUF7998 domain-containing protein</fullName>
    </recommendedName>
</protein>
<feature type="region of interest" description="Disordered" evidence="1">
    <location>
        <begin position="1"/>
        <end position="53"/>
    </location>
</feature>
<comment type="caution">
    <text evidence="3">The sequence shown here is derived from an EMBL/GenBank/DDBJ whole genome shotgun (WGS) entry which is preliminary data.</text>
</comment>
<feature type="compositionally biased region" description="Basic and acidic residues" evidence="1">
    <location>
        <begin position="169"/>
        <end position="193"/>
    </location>
</feature>
<sequence>MFGRSSLPFGDATETSPSDDAGGDEVDDEQPTAATADDRFDPPDAFVPESLPEAGDWLSSGDATVLTGGAHVGVRAVVRDIFEARGVRDATFGYVLTKLERDRDHPEAGLRYARDGRTLRVEFVPTTAFCPQGGSLALAASRALNAECERHGFEAVRVRIADDYHSSEAVNRRLREQADHPHDEQDGASRDGGRSGVGGGDRS</sequence>
<reference evidence="3 4" key="1">
    <citation type="journal article" date="2019" name="Int. J. Syst. Evol. Microbiol.">
        <title>The Global Catalogue of Microorganisms (GCM) 10K type strain sequencing project: providing services to taxonomists for standard genome sequencing and annotation.</title>
        <authorList>
            <consortium name="The Broad Institute Genomics Platform"/>
            <consortium name="The Broad Institute Genome Sequencing Center for Infectious Disease"/>
            <person name="Wu L."/>
            <person name="Ma J."/>
        </authorList>
    </citation>
    <scope>NUCLEOTIDE SEQUENCE [LARGE SCALE GENOMIC DNA]</scope>
    <source>
        <strain evidence="3 4">DT55</strain>
    </source>
</reference>
<evidence type="ECO:0000256" key="1">
    <source>
        <dbReference type="SAM" id="MobiDB-lite"/>
    </source>
</evidence>
<accession>A0ABD5X7F0</accession>
<feature type="region of interest" description="Disordered" evidence="1">
    <location>
        <begin position="169"/>
        <end position="203"/>
    </location>
</feature>
<dbReference type="EMBL" id="JBHTAG010000004">
    <property type="protein sequence ID" value="MFC7098921.1"/>
    <property type="molecule type" value="Genomic_DNA"/>
</dbReference>
<dbReference type="Proteomes" id="UP001596388">
    <property type="component" value="Unassembled WGS sequence"/>
</dbReference>
<evidence type="ECO:0000313" key="3">
    <source>
        <dbReference type="EMBL" id="MFC7098921.1"/>
    </source>
</evidence>
<dbReference type="InterPro" id="IPR058311">
    <property type="entry name" value="DUF7998"/>
</dbReference>
<gene>
    <name evidence="3" type="ORF">ACFQKD_16570</name>
</gene>
<proteinExistence type="predicted"/>
<dbReference type="Pfam" id="PF25979">
    <property type="entry name" value="DUF7998"/>
    <property type="match status" value="1"/>
</dbReference>
<evidence type="ECO:0000259" key="2">
    <source>
        <dbReference type="Pfam" id="PF25979"/>
    </source>
</evidence>
<name>A0ABD5X7F0_9EURY</name>
<dbReference type="RefSeq" id="WP_276239520.1">
    <property type="nucleotide sequence ID" value="NZ_CP119990.1"/>
</dbReference>
<feature type="compositionally biased region" description="Gly residues" evidence="1">
    <location>
        <begin position="194"/>
        <end position="203"/>
    </location>
</feature>
<organism evidence="3 4">
    <name type="scientific">Halobaculum marinum</name>
    <dbReference type="NCBI Taxonomy" id="3031996"/>
    <lineage>
        <taxon>Archaea</taxon>
        <taxon>Methanobacteriati</taxon>
        <taxon>Methanobacteriota</taxon>
        <taxon>Stenosarchaea group</taxon>
        <taxon>Halobacteria</taxon>
        <taxon>Halobacteriales</taxon>
        <taxon>Haloferacaceae</taxon>
        <taxon>Halobaculum</taxon>
    </lineage>
</organism>
<evidence type="ECO:0000313" key="4">
    <source>
        <dbReference type="Proteomes" id="UP001596388"/>
    </source>
</evidence>
<keyword evidence="4" id="KW-1185">Reference proteome</keyword>
<feature type="domain" description="DUF7998" evidence="2">
    <location>
        <begin position="38"/>
        <end position="182"/>
    </location>
</feature>